<evidence type="ECO:0000259" key="3">
    <source>
        <dbReference type="Pfam" id="PF08212"/>
    </source>
</evidence>
<accession>A0A0G2Y467</accession>
<keyword evidence="4" id="KW-0449">Lipoprotein</keyword>
<dbReference type="Gene3D" id="2.40.128.20">
    <property type="match status" value="1"/>
</dbReference>
<dbReference type="PANTHER" id="PTHR10612">
    <property type="entry name" value="APOLIPOPROTEIN D"/>
    <property type="match status" value="1"/>
</dbReference>
<dbReference type="PIRSF" id="PIRSF036893">
    <property type="entry name" value="Lipocalin_ApoD"/>
    <property type="match status" value="1"/>
</dbReference>
<feature type="domain" description="Lipocalin/cytosolic fatty-acid binding" evidence="3">
    <location>
        <begin position="40"/>
        <end position="179"/>
    </location>
</feature>
<reference evidence="4 5" key="1">
    <citation type="submission" date="2014-10" db="EMBL/GenBank/DDBJ databases">
        <title>Pan-genome analysis of Brazilian lineage A amoebal mimiviruses.</title>
        <authorList>
            <person name="Assis F.L."/>
            <person name="Abrahao J.S."/>
            <person name="Kroon E.G."/>
            <person name="Dornas F.P."/>
            <person name="Andrade K.R."/>
            <person name="Borato P.V.M."/>
            <person name="Pilotto M.R."/>
            <person name="Benamar S."/>
            <person name="LaScola B."/>
            <person name="Colson P."/>
        </authorList>
    </citation>
    <scope>NUCLEOTIDE SEQUENCE [LARGE SCALE GENOMIC DNA]</scope>
    <source>
        <strain evidence="4 5">Kroon</strain>
    </source>
</reference>
<dbReference type="CDD" id="cd19438">
    <property type="entry name" value="lipocalin_Blc-like"/>
    <property type="match status" value="1"/>
</dbReference>
<proteinExistence type="inferred from homology"/>
<organism evidence="4 5">
    <name type="scientific">Acanthamoeba polyphaga mimivirus Kroon</name>
    <dbReference type="NCBI Taxonomy" id="3069720"/>
    <lineage>
        <taxon>Viruses</taxon>
        <taxon>Varidnaviria</taxon>
        <taxon>Bamfordvirae</taxon>
        <taxon>Nucleocytoviricota</taxon>
        <taxon>Megaviricetes</taxon>
        <taxon>Imitervirales</taxon>
        <taxon>Mimiviridae</taxon>
        <taxon>Megamimivirinae</taxon>
        <taxon>Mimivirus</taxon>
        <taxon>Mimivirus lagoaense</taxon>
    </lineage>
</organism>
<dbReference type="PANTHER" id="PTHR10612:SF34">
    <property type="entry name" value="APOLIPOPROTEIN D"/>
    <property type="match status" value="1"/>
</dbReference>
<dbReference type="InterPro" id="IPR022271">
    <property type="entry name" value="Lipocalin_ApoD"/>
</dbReference>
<dbReference type="KEGG" id="vg:80514403"/>
<dbReference type="PRINTS" id="PR01171">
    <property type="entry name" value="BCTLIPOCALIN"/>
</dbReference>
<sequence length="181" mass="20492">MWIIILIIIIIIIVILLTKHNLEPYSNLDIQSNLNIQSNLDIQRYMGTWYEIARLPTSFEKGCVNSTANYQLLEPNKIQVINNCEINGRINSVTGVAVPAPNTHIVSGFLTPASLVVNFGYGFSPYNVIFVDDNYQYAIVSGGNDTLWILSRFKNIDQQIYNELLTIANIKGYNTDYLVKN</sequence>
<keyword evidence="5" id="KW-1185">Reference proteome</keyword>
<dbReference type="SUPFAM" id="SSF50814">
    <property type="entry name" value="Lipocalins"/>
    <property type="match status" value="1"/>
</dbReference>
<dbReference type="EMBL" id="KM982402">
    <property type="protein sequence ID" value="AKI80605.1"/>
    <property type="molecule type" value="Genomic_DNA"/>
</dbReference>
<dbReference type="PROSITE" id="PS00213">
    <property type="entry name" value="LIPOCALIN"/>
    <property type="match status" value="1"/>
</dbReference>
<dbReference type="InterPro" id="IPR002446">
    <property type="entry name" value="Lipocalin_bac"/>
</dbReference>
<comment type="similarity">
    <text evidence="1 2">Belongs to the calycin superfamily. Lipocalin family.</text>
</comment>
<protein>
    <submittedName>
        <fullName evidence="4">Outer membrane lipoprotein</fullName>
    </submittedName>
</protein>
<evidence type="ECO:0000256" key="2">
    <source>
        <dbReference type="PIRNR" id="PIRNR036893"/>
    </source>
</evidence>
<evidence type="ECO:0000313" key="4">
    <source>
        <dbReference type="EMBL" id="AKI80605.1"/>
    </source>
</evidence>
<name>A0A0G2Y467_9VIRU</name>
<dbReference type="Pfam" id="PF08212">
    <property type="entry name" value="Lipocalin_2"/>
    <property type="match status" value="1"/>
</dbReference>
<dbReference type="InterPro" id="IPR022272">
    <property type="entry name" value="Lipocalin_CS"/>
</dbReference>
<dbReference type="Proteomes" id="UP000240461">
    <property type="component" value="Segment"/>
</dbReference>
<evidence type="ECO:0000313" key="5">
    <source>
        <dbReference type="Proteomes" id="UP000240461"/>
    </source>
</evidence>
<dbReference type="InterPro" id="IPR000566">
    <property type="entry name" value="Lipocln_cytosolic_FA-bd_dom"/>
</dbReference>
<dbReference type="InterPro" id="IPR012674">
    <property type="entry name" value="Calycin"/>
</dbReference>
<dbReference type="GO" id="GO:0006950">
    <property type="term" value="P:response to stress"/>
    <property type="evidence" value="ECO:0007669"/>
    <property type="project" value="UniProtKB-ARBA"/>
</dbReference>
<dbReference type="InterPro" id="IPR047202">
    <property type="entry name" value="Lipocalin_Blc-like_dom"/>
</dbReference>
<evidence type="ECO:0000256" key="1">
    <source>
        <dbReference type="ARBA" id="ARBA00006889"/>
    </source>
</evidence>